<dbReference type="RefSeq" id="WP_100304380.1">
    <property type="nucleotide sequence ID" value="NZ_PGET01000001.1"/>
</dbReference>
<dbReference type="Proteomes" id="UP000231092">
    <property type="component" value="Unassembled WGS sequence"/>
</dbReference>
<dbReference type="InterPro" id="IPR052747">
    <property type="entry name" value="TA_system_RelE_toxin"/>
</dbReference>
<protein>
    <submittedName>
        <fullName evidence="2">mRNA interferase RelE/StbE</fullName>
    </submittedName>
</protein>
<dbReference type="InterPro" id="IPR035093">
    <property type="entry name" value="RelE/ParE_toxin_dom_sf"/>
</dbReference>
<reference evidence="2 3" key="1">
    <citation type="submission" date="2017-11" db="EMBL/GenBank/DDBJ databases">
        <title>Understudied soil microbes with underappreciated capabilities: Untangling the Clostridium saccharolyticum group.</title>
        <authorList>
            <person name="Leschine S."/>
        </authorList>
    </citation>
    <scope>NUCLEOTIDE SEQUENCE [LARGE SCALE GENOMIC DNA]</scope>
    <source>
        <strain evidence="2 3">18A</strain>
    </source>
</reference>
<keyword evidence="1" id="KW-1277">Toxin-antitoxin system</keyword>
<gene>
    <name evidence="2" type="ORF">H171_1269</name>
</gene>
<evidence type="ECO:0000313" key="2">
    <source>
        <dbReference type="EMBL" id="PJJ27790.1"/>
    </source>
</evidence>
<dbReference type="Gene3D" id="3.30.2310.20">
    <property type="entry name" value="RelE-like"/>
    <property type="match status" value="1"/>
</dbReference>
<dbReference type="InterPro" id="IPR007712">
    <property type="entry name" value="RelE/ParE_toxin"/>
</dbReference>
<dbReference type="AlphaFoldDB" id="A0A2M8Z2Z7"/>
<dbReference type="OrthoDB" id="9805098at2"/>
<accession>A0A2M8Z2Z7</accession>
<dbReference type="Pfam" id="PF05016">
    <property type="entry name" value="ParE_toxin"/>
    <property type="match status" value="1"/>
</dbReference>
<organism evidence="2 3">
    <name type="scientific">[Clostridium] celerecrescens 18A</name>
    <dbReference type="NCBI Taxonomy" id="1286362"/>
    <lineage>
        <taxon>Bacteria</taxon>
        <taxon>Bacillati</taxon>
        <taxon>Bacillota</taxon>
        <taxon>Clostridia</taxon>
        <taxon>Lachnospirales</taxon>
        <taxon>Lachnospiraceae</taxon>
        <taxon>Lacrimispora</taxon>
    </lineage>
</organism>
<dbReference type="PANTHER" id="PTHR38813">
    <property type="match status" value="1"/>
</dbReference>
<dbReference type="SUPFAM" id="SSF143011">
    <property type="entry name" value="RelE-like"/>
    <property type="match status" value="1"/>
</dbReference>
<evidence type="ECO:0000256" key="1">
    <source>
        <dbReference type="ARBA" id="ARBA00022649"/>
    </source>
</evidence>
<dbReference type="PANTHER" id="PTHR38813:SF1">
    <property type="entry name" value="TOXIN RELE1-RELATED"/>
    <property type="match status" value="1"/>
</dbReference>
<proteinExistence type="predicted"/>
<name>A0A2M8Z2Z7_9FIRM</name>
<sequence>MQIEYSRPAVKYINSQDKPTKKRLKEAIEKIPQGDIKKLKGLENEYRLRVGDLRVLFTIEGNMIIIYDILPRGQAYKRI</sequence>
<dbReference type="EMBL" id="PGET01000001">
    <property type="protein sequence ID" value="PJJ27790.1"/>
    <property type="molecule type" value="Genomic_DNA"/>
</dbReference>
<comment type="caution">
    <text evidence="2">The sequence shown here is derived from an EMBL/GenBank/DDBJ whole genome shotgun (WGS) entry which is preliminary data.</text>
</comment>
<evidence type="ECO:0000313" key="3">
    <source>
        <dbReference type="Proteomes" id="UP000231092"/>
    </source>
</evidence>